<sequence>MCSMRWLHYAMQLDTMGTQTARASLVIALLAFMFISPNVALPGTSKRPQISTQQAMHLLHRYGYLNPPKRMNFADPIPDSNRILHNHPDDPDAMIDSNRLYHDAVRAFQTRYSLPVTGKLDSETLELLSAARCGNPDIDFTKTPSPPGRRTKFSRRDLRRSKRYLIGDPKMRWAKKKITWQVRSYPTHHLNRSQTHAVFQHAFNKWSSVADLDFVEEKDYYKDADIIIKFGSRRHGDSIAFDGPGGVLAHAFYPMPEPVYSLAGDAHFDDEENWSDGPHKEHRDLLSVATHELGHSMGLGHSSVPTSVMFPYYLRKWKRVELDQDDINGMQKIYGAPKPGKVLPAIPDLPDIPLIPETTTVAPDITTQFDYCNISVDAIIEVRGLELYIFKGEYQWRVTWSKTVSNWISYQLRDGPTKIAYYWNVLPPDVDHIDAAIERNDSIIYIFKDNRFWLLVDNKRLAGGCPRSGLPLTKLGLPANLKKVDTVFKWDVNKEFYIFAGDEYWLLDPQAQHPIGKVAPWPDYPRRIKDTWRGIPTPVTTAYTTLNGETLFFDGSRYYVFDNTAMRARDGYPKQAKLGIIGCQDT</sequence>
<name>A0A5K3EM84_MESCO</name>
<dbReference type="AlphaFoldDB" id="A0A5K3EM84"/>
<feature type="binding site" evidence="11">
    <location>
        <position position="377"/>
    </location>
    <ligand>
        <name>Ca(2+)</name>
        <dbReference type="ChEBI" id="CHEBI:29108"/>
        <label>4</label>
    </ligand>
</feature>
<keyword evidence="3 10" id="KW-0479">Metal-binding</keyword>
<evidence type="ECO:0000256" key="12">
    <source>
        <dbReference type="PROSITE-ProRule" id="PRU01011"/>
    </source>
</evidence>
<feature type="binding site" evidence="11">
    <location>
        <position position="272"/>
    </location>
    <ligand>
        <name>Ca(2+)</name>
        <dbReference type="ChEBI" id="CHEBI:29108"/>
        <label>1</label>
    </ligand>
</feature>
<dbReference type="InterPro" id="IPR033739">
    <property type="entry name" value="M10A_MMP"/>
</dbReference>
<feature type="binding site" evidence="11">
    <location>
        <position position="436"/>
    </location>
    <ligand>
        <name>Ca(2+)</name>
        <dbReference type="ChEBI" id="CHEBI:29108"/>
        <label>5</label>
    </ligand>
</feature>
<dbReference type="InterPro" id="IPR000585">
    <property type="entry name" value="Hemopexin-like_dom"/>
</dbReference>
<comment type="similarity">
    <text evidence="1">Belongs to the peptidase M10A family.</text>
</comment>
<feature type="repeat" description="Hemopexin" evidence="12">
    <location>
        <begin position="536"/>
        <end position="583"/>
    </location>
</feature>
<dbReference type="PRINTS" id="PR00138">
    <property type="entry name" value="MATRIXIN"/>
</dbReference>
<evidence type="ECO:0000256" key="10">
    <source>
        <dbReference type="PIRSR" id="PIRSR001191-2"/>
    </source>
</evidence>
<feature type="binding site" evidence="11">
    <location>
        <position position="225"/>
    </location>
    <ligand>
        <name>Ca(2+)</name>
        <dbReference type="ChEBI" id="CHEBI:29108"/>
        <label>2</label>
    </ligand>
</feature>
<feature type="repeat" description="Hemopexin" evidence="12">
    <location>
        <begin position="481"/>
        <end position="535"/>
    </location>
</feature>
<feature type="active site" evidence="9">
    <location>
        <position position="292"/>
    </location>
</feature>
<keyword evidence="4" id="KW-0677">Repeat</keyword>
<evidence type="ECO:0000259" key="13">
    <source>
        <dbReference type="SMART" id="SM00235"/>
    </source>
</evidence>
<comment type="cofactor">
    <cofactor evidence="11">
        <name>Zn(2+)</name>
        <dbReference type="ChEBI" id="CHEBI:29105"/>
    </cofactor>
    <text evidence="11">Binds 2 Zn(2+) ions per subunit.</text>
</comment>
<keyword evidence="8" id="KW-0865">Zymogen</keyword>
<evidence type="ECO:0000256" key="2">
    <source>
        <dbReference type="ARBA" id="ARBA00022670"/>
    </source>
</evidence>
<feature type="binding site" evidence="11">
    <location>
        <position position="269"/>
    </location>
    <ligand>
        <name>Ca(2+)</name>
        <dbReference type="ChEBI" id="CHEBI:29108"/>
        <label>3</label>
    </ligand>
</feature>
<evidence type="ECO:0000256" key="1">
    <source>
        <dbReference type="ARBA" id="ARBA00010370"/>
    </source>
</evidence>
<dbReference type="GO" id="GO:0008270">
    <property type="term" value="F:zinc ion binding"/>
    <property type="evidence" value="ECO:0007669"/>
    <property type="project" value="InterPro"/>
</dbReference>
<dbReference type="SMART" id="SM00235">
    <property type="entry name" value="ZnMc"/>
    <property type="match status" value="1"/>
</dbReference>
<evidence type="ECO:0000256" key="5">
    <source>
        <dbReference type="ARBA" id="ARBA00022801"/>
    </source>
</evidence>
<dbReference type="PANTHER" id="PTHR10201">
    <property type="entry name" value="MATRIX METALLOPROTEINASE"/>
    <property type="match status" value="1"/>
</dbReference>
<feature type="binding site" description="in inhibited form" evidence="11">
    <location>
        <position position="133"/>
    </location>
    <ligand>
        <name>Zn(2+)</name>
        <dbReference type="ChEBI" id="CHEBI:29105"/>
        <label>2</label>
        <note>catalytic</note>
    </ligand>
</feature>
<dbReference type="InterPro" id="IPR001818">
    <property type="entry name" value="Pept_M10_metallopeptidase"/>
</dbReference>
<evidence type="ECO:0000256" key="7">
    <source>
        <dbReference type="ARBA" id="ARBA00023049"/>
    </source>
</evidence>
<dbReference type="InterPro" id="IPR006026">
    <property type="entry name" value="Peptidase_Metallo"/>
</dbReference>
<feature type="binding site" evidence="11">
    <location>
        <position position="434"/>
    </location>
    <ligand>
        <name>Ca(2+)</name>
        <dbReference type="ChEBI" id="CHEBI:29108"/>
        <label>4</label>
    </ligand>
</feature>
<dbReference type="InterPro" id="IPR021190">
    <property type="entry name" value="Pept_M10A"/>
</dbReference>
<evidence type="ECO:0000256" key="9">
    <source>
        <dbReference type="PIRSR" id="PIRSR001191-1"/>
    </source>
</evidence>
<protein>
    <submittedName>
        <fullName evidence="14">ZnMc domain-containing protein</fullName>
    </submittedName>
</protein>
<dbReference type="CDD" id="cd04278">
    <property type="entry name" value="ZnMc_MMP"/>
    <property type="match status" value="1"/>
</dbReference>
<feature type="repeat" description="Hemopexin" evidence="12">
    <location>
        <begin position="430"/>
        <end position="480"/>
    </location>
</feature>
<dbReference type="Gene3D" id="3.40.390.10">
    <property type="entry name" value="Collagenase (Catalytic Domain)"/>
    <property type="match status" value="1"/>
</dbReference>
<feature type="binding site" evidence="10">
    <location>
        <position position="295"/>
    </location>
    <ligand>
        <name>Zn(2+)</name>
        <dbReference type="ChEBI" id="CHEBI:29105"/>
        <label>2</label>
        <note>catalytic</note>
    </ligand>
</feature>
<dbReference type="InterPro" id="IPR018487">
    <property type="entry name" value="Hemopexin-like_repeat"/>
</dbReference>
<dbReference type="Pfam" id="PF01471">
    <property type="entry name" value="PG_binding_1"/>
    <property type="match status" value="1"/>
</dbReference>
<feature type="binding site" evidence="11">
    <location>
        <position position="272"/>
    </location>
    <ligand>
        <name>Ca(2+)</name>
        <dbReference type="ChEBI" id="CHEBI:29108"/>
        <label>3</label>
    </ligand>
</feature>
<accession>A0A5K3EM84</accession>
<evidence type="ECO:0000256" key="8">
    <source>
        <dbReference type="ARBA" id="ARBA00023145"/>
    </source>
</evidence>
<dbReference type="InterPro" id="IPR036365">
    <property type="entry name" value="PGBD-like_sf"/>
</dbReference>
<feature type="binding site" evidence="11">
    <location>
        <position position="265"/>
    </location>
    <ligand>
        <name>Ca(2+)</name>
        <dbReference type="ChEBI" id="CHEBI:29108"/>
        <label>2</label>
    </ligand>
</feature>
<dbReference type="WBParaSite" id="MCU_001268-RA">
    <property type="protein sequence ID" value="MCU_001268-RA"/>
    <property type="gene ID" value="MCU_001268"/>
</dbReference>
<feature type="binding site" evidence="11">
    <location>
        <position position="267"/>
    </location>
    <ligand>
        <name>Zn(2+)</name>
        <dbReference type="ChEBI" id="CHEBI:29105"/>
        <label>1</label>
    </ligand>
</feature>
<keyword evidence="6 10" id="KW-0862">Zinc</keyword>
<keyword evidence="5" id="KW-0378">Hydrolase</keyword>
<dbReference type="PIRSF" id="PIRSF001191">
    <property type="entry name" value="Peptidase_M10A_matrix"/>
    <property type="match status" value="1"/>
</dbReference>
<feature type="binding site" evidence="10">
    <location>
        <position position="301"/>
    </location>
    <ligand>
        <name>Zn(2+)</name>
        <dbReference type="ChEBI" id="CHEBI:29105"/>
        <label>2</label>
        <note>catalytic</note>
    </ligand>
</feature>
<keyword evidence="7" id="KW-0482">Metalloprotease</keyword>
<feature type="binding site" evidence="11">
    <location>
        <position position="235"/>
    </location>
    <ligand>
        <name>Zn(2+)</name>
        <dbReference type="ChEBI" id="CHEBI:29105"/>
        <label>1</label>
    </ligand>
</feature>
<dbReference type="GO" id="GO:0031012">
    <property type="term" value="C:extracellular matrix"/>
    <property type="evidence" value="ECO:0007669"/>
    <property type="project" value="InterPro"/>
</dbReference>
<dbReference type="SMART" id="SM00120">
    <property type="entry name" value="HX"/>
    <property type="match status" value="4"/>
</dbReference>
<evidence type="ECO:0000256" key="11">
    <source>
        <dbReference type="PIRSR" id="PIRSR621190-2"/>
    </source>
</evidence>
<dbReference type="SUPFAM" id="SSF47090">
    <property type="entry name" value="PGBD-like"/>
    <property type="match status" value="1"/>
</dbReference>
<dbReference type="PANTHER" id="PTHR10201:SF323">
    <property type="entry name" value="MATRIX METALLOPROTEINASE-21"/>
    <property type="match status" value="1"/>
</dbReference>
<evidence type="ECO:0000256" key="6">
    <source>
        <dbReference type="ARBA" id="ARBA00022833"/>
    </source>
</evidence>
<dbReference type="GO" id="GO:0004222">
    <property type="term" value="F:metalloendopeptidase activity"/>
    <property type="evidence" value="ECO:0007669"/>
    <property type="project" value="InterPro"/>
</dbReference>
<evidence type="ECO:0000256" key="3">
    <source>
        <dbReference type="ARBA" id="ARBA00022723"/>
    </source>
</evidence>
<dbReference type="InterPro" id="IPR036375">
    <property type="entry name" value="Hemopexin-like_dom_sf"/>
</dbReference>
<dbReference type="InterPro" id="IPR002477">
    <property type="entry name" value="Peptidoglycan-bd-like"/>
</dbReference>
<dbReference type="PROSITE" id="PS51642">
    <property type="entry name" value="HEMOPEXIN_2"/>
    <property type="match status" value="3"/>
</dbReference>
<feature type="binding site" evidence="10">
    <location>
        <position position="291"/>
    </location>
    <ligand>
        <name>Zn(2+)</name>
        <dbReference type="ChEBI" id="CHEBI:29105"/>
        <label>2</label>
        <note>catalytic</note>
    </ligand>
</feature>
<comment type="cofactor">
    <cofactor evidence="11">
        <name>Ca(2+)</name>
        <dbReference type="ChEBI" id="CHEBI:29108"/>
    </cofactor>
    <text evidence="11">Can bind about 5 Ca(2+) ions per subunit.</text>
</comment>
<feature type="binding site" evidence="11">
    <location>
        <position position="309"/>
    </location>
    <ligand>
        <name>Zn(2+)</name>
        <dbReference type="ChEBI" id="CHEBI:29105"/>
        <label>2</label>
        <note>catalytic</note>
    </ligand>
</feature>
<feature type="binding site" evidence="11">
    <location>
        <position position="270"/>
    </location>
    <ligand>
        <name>Ca(2+)</name>
        <dbReference type="ChEBI" id="CHEBI:29108"/>
        <label>1</label>
    </ligand>
</feature>
<dbReference type="Pfam" id="PF00413">
    <property type="entry name" value="Peptidase_M10"/>
    <property type="match status" value="1"/>
</dbReference>
<dbReference type="CDD" id="cd00094">
    <property type="entry name" value="HX"/>
    <property type="match status" value="1"/>
</dbReference>
<feature type="domain" description="Peptidase metallopeptidase" evidence="13">
    <location>
        <begin position="169"/>
        <end position="336"/>
    </location>
</feature>
<proteinExistence type="inferred from homology"/>
<dbReference type="GO" id="GO:0006508">
    <property type="term" value="P:proteolysis"/>
    <property type="evidence" value="ECO:0007669"/>
    <property type="project" value="UniProtKB-KW"/>
</dbReference>
<dbReference type="InterPro" id="IPR024079">
    <property type="entry name" value="MetalloPept_cat_dom_sf"/>
</dbReference>
<dbReference type="Gene3D" id="2.110.10.10">
    <property type="entry name" value="Hemopexin-like domain"/>
    <property type="match status" value="1"/>
</dbReference>
<dbReference type="SUPFAM" id="SSF55486">
    <property type="entry name" value="Metalloproteases ('zincins'), catalytic domain"/>
    <property type="match status" value="1"/>
</dbReference>
<dbReference type="SUPFAM" id="SSF50923">
    <property type="entry name" value="Hemopexin-like domain"/>
    <property type="match status" value="1"/>
</dbReference>
<feature type="binding site" evidence="11">
    <location>
        <position position="242"/>
    </location>
    <ligand>
        <name>Ca(2+)</name>
        <dbReference type="ChEBI" id="CHEBI:29108"/>
        <label>3</label>
    </ligand>
</feature>
<feature type="binding site" evidence="11">
    <location>
        <position position="250"/>
    </location>
    <ligand>
        <name>Zn(2+)</name>
        <dbReference type="ChEBI" id="CHEBI:29105"/>
        <label>1</label>
    </ligand>
</feature>
<keyword evidence="11" id="KW-0106">Calcium</keyword>
<organism evidence="14">
    <name type="scientific">Mesocestoides corti</name>
    <name type="common">Flatworm</name>
    <dbReference type="NCBI Taxonomy" id="53468"/>
    <lineage>
        <taxon>Eukaryota</taxon>
        <taxon>Metazoa</taxon>
        <taxon>Spiralia</taxon>
        <taxon>Lophotrochozoa</taxon>
        <taxon>Platyhelminthes</taxon>
        <taxon>Cestoda</taxon>
        <taxon>Eucestoda</taxon>
        <taxon>Cyclophyllidea</taxon>
        <taxon>Mesocestoididae</taxon>
        <taxon>Mesocestoides</taxon>
    </lineage>
</organism>
<keyword evidence="2" id="KW-0645">Protease</keyword>
<evidence type="ECO:0000256" key="4">
    <source>
        <dbReference type="ARBA" id="ARBA00022737"/>
    </source>
</evidence>
<evidence type="ECO:0000313" key="14">
    <source>
        <dbReference type="WBParaSite" id="MCU_001268-RA"/>
    </source>
</evidence>
<dbReference type="Pfam" id="PF00045">
    <property type="entry name" value="Hemopexin"/>
    <property type="match status" value="3"/>
</dbReference>
<feature type="binding site" evidence="11">
    <location>
        <position position="237"/>
    </location>
    <ligand>
        <name>Zn(2+)</name>
        <dbReference type="ChEBI" id="CHEBI:29105"/>
        <label>1</label>
    </ligand>
</feature>
<reference evidence="14" key="1">
    <citation type="submission" date="2019-11" db="UniProtKB">
        <authorList>
            <consortium name="WormBaseParasite"/>
        </authorList>
    </citation>
    <scope>IDENTIFICATION</scope>
</reference>
<feature type="binding site" evidence="11">
    <location>
        <position position="243"/>
    </location>
    <ligand>
        <name>Ca(2+)</name>
        <dbReference type="ChEBI" id="CHEBI:29108"/>
        <label>3</label>
    </ligand>
</feature>
<feature type="binding site" evidence="11">
    <location>
        <position position="379"/>
    </location>
    <ligand>
        <name>Ca(2+)</name>
        <dbReference type="ChEBI" id="CHEBI:29108"/>
        <label>5</label>
    </ligand>
</feature>